<gene>
    <name evidence="2" type="ORF">FIBSPDRAFT_769773</name>
</gene>
<dbReference type="Proteomes" id="UP000076532">
    <property type="component" value="Unassembled WGS sequence"/>
</dbReference>
<feature type="region of interest" description="Disordered" evidence="1">
    <location>
        <begin position="1"/>
        <end position="23"/>
    </location>
</feature>
<proteinExistence type="predicted"/>
<evidence type="ECO:0000256" key="1">
    <source>
        <dbReference type="SAM" id="MobiDB-lite"/>
    </source>
</evidence>
<evidence type="ECO:0000313" key="2">
    <source>
        <dbReference type="EMBL" id="KZP02907.1"/>
    </source>
</evidence>
<feature type="region of interest" description="Disordered" evidence="1">
    <location>
        <begin position="1090"/>
        <end position="1186"/>
    </location>
</feature>
<dbReference type="AlphaFoldDB" id="A0A167TG48"/>
<dbReference type="Pfam" id="PF18759">
    <property type="entry name" value="Plavaka"/>
    <property type="match status" value="1"/>
</dbReference>
<keyword evidence="3" id="KW-1185">Reference proteome</keyword>
<evidence type="ECO:0000313" key="3">
    <source>
        <dbReference type="Proteomes" id="UP000076532"/>
    </source>
</evidence>
<reference evidence="2 3" key="1">
    <citation type="journal article" date="2016" name="Mol. Biol. Evol.">
        <title>Comparative Genomics of Early-Diverging Mushroom-Forming Fungi Provides Insights into the Origins of Lignocellulose Decay Capabilities.</title>
        <authorList>
            <person name="Nagy L.G."/>
            <person name="Riley R."/>
            <person name="Tritt A."/>
            <person name="Adam C."/>
            <person name="Daum C."/>
            <person name="Floudas D."/>
            <person name="Sun H."/>
            <person name="Yadav J.S."/>
            <person name="Pangilinan J."/>
            <person name="Larsson K.H."/>
            <person name="Matsuura K."/>
            <person name="Barry K."/>
            <person name="Labutti K."/>
            <person name="Kuo R."/>
            <person name="Ohm R.A."/>
            <person name="Bhattacharya S.S."/>
            <person name="Shirouzu T."/>
            <person name="Yoshinaga Y."/>
            <person name="Martin F.M."/>
            <person name="Grigoriev I.V."/>
            <person name="Hibbett D.S."/>
        </authorList>
    </citation>
    <scope>NUCLEOTIDE SEQUENCE [LARGE SCALE GENOMIC DNA]</scope>
    <source>
        <strain evidence="2 3">CBS 109695</strain>
    </source>
</reference>
<feature type="compositionally biased region" description="Acidic residues" evidence="1">
    <location>
        <begin position="1161"/>
        <end position="1180"/>
    </location>
</feature>
<dbReference type="STRING" id="436010.A0A167TG48"/>
<dbReference type="InterPro" id="IPR041078">
    <property type="entry name" value="Plavaka"/>
</dbReference>
<dbReference type="OrthoDB" id="3283121at2759"/>
<feature type="compositionally biased region" description="Acidic residues" evidence="1">
    <location>
        <begin position="1137"/>
        <end position="1150"/>
    </location>
</feature>
<organism evidence="2 3">
    <name type="scientific">Athelia psychrophila</name>
    <dbReference type="NCBI Taxonomy" id="1759441"/>
    <lineage>
        <taxon>Eukaryota</taxon>
        <taxon>Fungi</taxon>
        <taxon>Dikarya</taxon>
        <taxon>Basidiomycota</taxon>
        <taxon>Agaricomycotina</taxon>
        <taxon>Agaricomycetes</taxon>
        <taxon>Agaricomycetidae</taxon>
        <taxon>Atheliales</taxon>
        <taxon>Atheliaceae</taxon>
        <taxon>Athelia</taxon>
    </lineage>
</organism>
<feature type="region of interest" description="Disordered" evidence="1">
    <location>
        <begin position="704"/>
        <end position="726"/>
    </location>
</feature>
<dbReference type="EMBL" id="KV418244">
    <property type="protein sequence ID" value="KZP02907.1"/>
    <property type="molecule type" value="Genomic_DNA"/>
</dbReference>
<feature type="compositionally biased region" description="Low complexity" evidence="1">
    <location>
        <begin position="1151"/>
        <end position="1160"/>
    </location>
</feature>
<accession>A0A167TG48</accession>
<feature type="compositionally biased region" description="Basic and acidic residues" evidence="1">
    <location>
        <begin position="1126"/>
        <end position="1135"/>
    </location>
</feature>
<sequence length="1186" mass="134670">MEVDPPTLDRHLSPEDEEDSIRSLSARRTRRKIQLPKRFRDVVASPLRQLPPEGHGVVSEESILSSTRLTTKSHVHRIVNSSKNLFGLFRRYFGSRPDHDPEELVDLAGLTEAPPGSIVESDQEAIVNGQTDPKKTFYPFPNESSFKLGDWYISDGPQKSISSLKKLVKIVGHDDFKPSDVRNTQWGKGFQLLGANDFDGDRLRESNPLRGVDEDASWKKSPIHIQVPFHSREKNPGPKDFHVGDLYHRSLVEVIKEKLANTGDDQHFHYQPYELYWEPLPDMETPIRVQGELYTSPAFVEAHNALQEAPGEPGCSLPRVIAALMFDSDATHLTTSGDAKLWPCYLWFGNESKYRRSKPTHHLCNHVAYFQTLPDSFKDFAAEHCGPRGPSKKLFTHCRREALHAQWEILLDDDFVGAYQHGIVVECCDGIKRRFYPRIFTYSADYQEKVIISSIRDKGRCPCPQCLILFPDIECLGTPEDMQRRTELARVDDEEKQRRVKTARDYILKKNLAISSKYVEEQLQDISLTPTDNAFSKRLAPLGLGFNIYLALVVDLLHEFELGVWKSLFLHILRILEAHAKKSGTNVTDLLDARYRQVPSFGRDTIRRFSSNVSELKCLAARDYEDLLQCAIPVLDGLLPEPYNTEILTLVFICSHWHALAKLRMHTDCTLKLLDSETEHLGTSLRSFAANTCEAFNTQELARETAARNRRSAKNATTPQAGRSVNPSRKLKKYNLRTIKHHLLGYHAKTIRMFGTSDSHSTEGGELEHRTPKTWYVRTSGKEFVKQMTGIERREARIRRIREKLYSKGKKPADVPSIQDPNAHHHIGMSQDNHVDIGSFLRDNAGDPVIKDFWLKLKANLLPRILDLLKAAPDFDASGLPAHEECDADRVIAFKEPRIYQHQILHVNYTSYDVRRLQDIINARSSHNNIMVLSNSDDDTSPRFRYGRLLGTYHVKAIYLGPGLQNHDSHRMEFLWVRWYDQVGQAGTGWDHRRLDRVRFAPMNDDDAFGIVDPSIVLRGCHIIPRFALGPKYLDPLQGLSHLANDSMDWTEYYVNRFVDRDMVMRYHFGLGVGHVYSHQSVSIHLATPQVASSSSSSENRTTGNTDAGSGLHLATRASGSATKLDVTESGRVESQDSGDEDSDFEDSESDISGRSSNESDGGDDLDSDFDNADLEELAAEEMYYN</sequence>
<feature type="compositionally biased region" description="Polar residues" evidence="1">
    <location>
        <begin position="714"/>
        <end position="726"/>
    </location>
</feature>
<feature type="compositionally biased region" description="Polar residues" evidence="1">
    <location>
        <begin position="1099"/>
        <end position="1108"/>
    </location>
</feature>
<protein>
    <submittedName>
        <fullName evidence="2">Uncharacterized protein</fullName>
    </submittedName>
</protein>
<name>A0A167TG48_9AGAM</name>